<feature type="compositionally biased region" description="Polar residues" evidence="1">
    <location>
        <begin position="74"/>
        <end position="85"/>
    </location>
</feature>
<gene>
    <name evidence="2" type="ORF">SCNRRL3882_0312</name>
</gene>
<evidence type="ECO:0000313" key="3">
    <source>
        <dbReference type="Proteomes" id="UP000235464"/>
    </source>
</evidence>
<keyword evidence="3" id="KW-1185">Reference proteome</keyword>
<feature type="region of interest" description="Disordered" evidence="1">
    <location>
        <begin position="57"/>
        <end position="86"/>
    </location>
</feature>
<reference evidence="3" key="1">
    <citation type="submission" date="2017-11" db="EMBL/GenBank/DDBJ databases">
        <authorList>
            <person name="Wibberg D."/>
        </authorList>
    </citation>
    <scope>NUCLEOTIDE SEQUENCE [LARGE SCALE GENOMIC DNA]</scope>
</reference>
<accession>A0A2N9B0I2</accession>
<evidence type="ECO:0000256" key="1">
    <source>
        <dbReference type="SAM" id="MobiDB-lite"/>
    </source>
</evidence>
<name>A0A2N9B0I2_STRCX</name>
<dbReference type="AlphaFoldDB" id="A0A2N9B0I2"/>
<dbReference type="RefSeq" id="WP_231911084.1">
    <property type="nucleotide sequence ID" value="NZ_LT962942.1"/>
</dbReference>
<proteinExistence type="predicted"/>
<dbReference type="EMBL" id="LT963352">
    <property type="protein sequence ID" value="SOR76833.1"/>
    <property type="molecule type" value="Genomic_DNA"/>
</dbReference>
<dbReference type="Proteomes" id="UP000235464">
    <property type="component" value="Chromosome I"/>
</dbReference>
<evidence type="ECO:0000313" key="2">
    <source>
        <dbReference type="EMBL" id="SOR76833.1"/>
    </source>
</evidence>
<organism evidence="2 3">
    <name type="scientific">Streptomyces chartreusis NRRL 3882</name>
    <dbReference type="NCBI Taxonomy" id="1079985"/>
    <lineage>
        <taxon>Bacteria</taxon>
        <taxon>Bacillati</taxon>
        <taxon>Actinomycetota</taxon>
        <taxon>Actinomycetes</taxon>
        <taxon>Kitasatosporales</taxon>
        <taxon>Streptomycetaceae</taxon>
        <taxon>Streptomyces</taxon>
    </lineage>
</organism>
<sequence>MALFTARRACEAAGLTALDRVADPLAALAEGRPLPPPFDDDTRMWETLATAPRVPDRTVGRAVPPERPPFRPPASTSTPVPQSQEAARAVVGPAVVVAKPPASGSGPYAVALTIGPPHPSLRISQPHMALPAVTGAAEHHPLRAALDAVHAAVAAYGDDHPALLAEVWSVVRGTVRVPGP</sequence>
<protein>
    <submittedName>
        <fullName evidence="2">Uncharacterized protein</fullName>
    </submittedName>
</protein>